<accession>A0A562TH04</accession>
<evidence type="ECO:0000313" key="3">
    <source>
        <dbReference type="Proteomes" id="UP000316778"/>
    </source>
</evidence>
<dbReference type="OrthoDB" id="597632at2"/>
<dbReference type="PANTHER" id="PTHR39335">
    <property type="entry name" value="BLL4220 PROTEIN"/>
    <property type="match status" value="1"/>
</dbReference>
<reference evidence="2 3" key="1">
    <citation type="journal article" date="2013" name="Stand. Genomic Sci.">
        <title>Genomic Encyclopedia of Type Strains, Phase I: The one thousand microbial genomes (KMG-I) project.</title>
        <authorList>
            <person name="Kyrpides N.C."/>
            <person name="Woyke T."/>
            <person name="Eisen J.A."/>
            <person name="Garrity G."/>
            <person name="Lilburn T.G."/>
            <person name="Beck B.J."/>
            <person name="Whitman W.B."/>
            <person name="Hugenholtz P."/>
            <person name="Klenk H.P."/>
        </authorList>
    </citation>
    <scope>NUCLEOTIDE SEQUENCE [LARGE SCALE GENOMIC DNA]</scope>
    <source>
        <strain evidence="2 3">DSM 13484</strain>
    </source>
</reference>
<dbReference type="PROSITE" id="PS51257">
    <property type="entry name" value="PROKAR_LIPOPROTEIN"/>
    <property type="match status" value="1"/>
</dbReference>
<organism evidence="2 3">
    <name type="scientific">Chitinophaga japonensis</name>
    <name type="common">Flexibacter japonensis</name>
    <dbReference type="NCBI Taxonomy" id="104662"/>
    <lineage>
        <taxon>Bacteria</taxon>
        <taxon>Pseudomonadati</taxon>
        <taxon>Bacteroidota</taxon>
        <taxon>Chitinophagia</taxon>
        <taxon>Chitinophagales</taxon>
        <taxon>Chitinophagaceae</taxon>
        <taxon>Chitinophaga</taxon>
    </lineage>
</organism>
<dbReference type="RefSeq" id="WP_145711398.1">
    <property type="nucleotide sequence ID" value="NZ_BAAAFY010000001.1"/>
</dbReference>
<keyword evidence="3" id="KW-1185">Reference proteome</keyword>
<sequence>MQSKARKNFIAIAAVCSVFAACSKDDNNDPDPSTPEANVQVADNAALGKVMTDSAGNTLYFFSLDAADTSACTGGCLAAWPVFYVENLRLEDTSLHADDFGTITRADGAKQTTYKGWPLYYYANDNASGDVNGEAVNNVWYVAKPDYTVMLANAQLVGNNGVEYNSQYQPGQEITQYITDAYGRTLYAFAPDKFNTNTFTASDFSNNAVWPVFEMDETMSVPSILDKADFDTLHVFGRVQLSYKGWPLYYFGNDQQQRGSNKGVSVPQPGVWPVVNGNTTVAPQP</sequence>
<feature type="signal peptide" evidence="1">
    <location>
        <begin position="1"/>
        <end position="20"/>
    </location>
</feature>
<dbReference type="AlphaFoldDB" id="A0A562TH04"/>
<dbReference type="InterPro" id="IPR005297">
    <property type="entry name" value="Lipoprotein_repeat"/>
</dbReference>
<dbReference type="GO" id="GO:0043448">
    <property type="term" value="P:alkane catabolic process"/>
    <property type="evidence" value="ECO:0007669"/>
    <property type="project" value="TreeGrafter"/>
</dbReference>
<dbReference type="Pfam" id="PF03640">
    <property type="entry name" value="Lipoprotein_15"/>
    <property type="match status" value="3"/>
</dbReference>
<protein>
    <submittedName>
        <fullName evidence="2">Secreted repeat protein with Y-X4-D motif</fullName>
    </submittedName>
</protein>
<keyword evidence="1" id="KW-0732">Signal</keyword>
<feature type="chain" id="PRO_5021844235" evidence="1">
    <location>
        <begin position="21"/>
        <end position="285"/>
    </location>
</feature>
<dbReference type="EMBL" id="VLLG01000002">
    <property type="protein sequence ID" value="TWI92130.1"/>
    <property type="molecule type" value="Genomic_DNA"/>
</dbReference>
<evidence type="ECO:0000313" key="2">
    <source>
        <dbReference type="EMBL" id="TWI92130.1"/>
    </source>
</evidence>
<gene>
    <name evidence="2" type="ORF">LX66_1513</name>
</gene>
<dbReference type="Proteomes" id="UP000316778">
    <property type="component" value="Unassembled WGS sequence"/>
</dbReference>
<proteinExistence type="predicted"/>
<dbReference type="PANTHER" id="PTHR39335:SF1">
    <property type="entry name" value="BLL4220 PROTEIN"/>
    <property type="match status" value="1"/>
</dbReference>
<comment type="caution">
    <text evidence="2">The sequence shown here is derived from an EMBL/GenBank/DDBJ whole genome shotgun (WGS) entry which is preliminary data.</text>
</comment>
<evidence type="ECO:0000256" key="1">
    <source>
        <dbReference type="SAM" id="SignalP"/>
    </source>
</evidence>
<name>A0A562TH04_CHIJA</name>